<feature type="compositionally biased region" description="Basic and acidic residues" evidence="1">
    <location>
        <begin position="40"/>
        <end position="54"/>
    </location>
</feature>
<accession>A0A699UH53</accession>
<evidence type="ECO:0000256" key="1">
    <source>
        <dbReference type="SAM" id="MobiDB-lite"/>
    </source>
</evidence>
<feature type="compositionally biased region" description="Basic and acidic residues" evidence="1">
    <location>
        <begin position="16"/>
        <end position="32"/>
    </location>
</feature>
<proteinExistence type="predicted"/>
<feature type="non-terminal residue" evidence="2">
    <location>
        <position position="1"/>
    </location>
</feature>
<dbReference type="AlphaFoldDB" id="A0A699UH53"/>
<protein>
    <submittedName>
        <fullName evidence="2">Uncharacterized protein</fullName>
    </submittedName>
</protein>
<name>A0A699UH53_TANCI</name>
<evidence type="ECO:0000313" key="2">
    <source>
        <dbReference type="EMBL" id="GFD21900.1"/>
    </source>
</evidence>
<sequence>VIDFSDDVEPSLDAEDSPKQGRMIKELDKDKNVNLVQSSEQRETQETAKHRMEFRTASPQTADDETLAKNC</sequence>
<dbReference type="EMBL" id="BKCJ011333151">
    <property type="protein sequence ID" value="GFD21900.1"/>
    <property type="molecule type" value="Genomic_DNA"/>
</dbReference>
<organism evidence="2">
    <name type="scientific">Tanacetum cinerariifolium</name>
    <name type="common">Dalmatian daisy</name>
    <name type="synonym">Chrysanthemum cinerariifolium</name>
    <dbReference type="NCBI Taxonomy" id="118510"/>
    <lineage>
        <taxon>Eukaryota</taxon>
        <taxon>Viridiplantae</taxon>
        <taxon>Streptophyta</taxon>
        <taxon>Embryophyta</taxon>
        <taxon>Tracheophyta</taxon>
        <taxon>Spermatophyta</taxon>
        <taxon>Magnoliopsida</taxon>
        <taxon>eudicotyledons</taxon>
        <taxon>Gunneridae</taxon>
        <taxon>Pentapetalae</taxon>
        <taxon>asterids</taxon>
        <taxon>campanulids</taxon>
        <taxon>Asterales</taxon>
        <taxon>Asteraceae</taxon>
        <taxon>Asteroideae</taxon>
        <taxon>Anthemideae</taxon>
        <taxon>Anthemidinae</taxon>
        <taxon>Tanacetum</taxon>
    </lineage>
</organism>
<comment type="caution">
    <text evidence="2">The sequence shown here is derived from an EMBL/GenBank/DDBJ whole genome shotgun (WGS) entry which is preliminary data.</text>
</comment>
<reference evidence="2" key="1">
    <citation type="journal article" date="2019" name="Sci. Rep.">
        <title>Draft genome of Tanacetum cinerariifolium, the natural source of mosquito coil.</title>
        <authorList>
            <person name="Yamashiro T."/>
            <person name="Shiraishi A."/>
            <person name="Satake H."/>
            <person name="Nakayama K."/>
        </authorList>
    </citation>
    <scope>NUCLEOTIDE SEQUENCE</scope>
</reference>
<feature type="compositionally biased region" description="Acidic residues" evidence="1">
    <location>
        <begin position="1"/>
        <end position="15"/>
    </location>
</feature>
<feature type="region of interest" description="Disordered" evidence="1">
    <location>
        <begin position="1"/>
        <end position="71"/>
    </location>
</feature>
<gene>
    <name evidence="2" type="ORF">Tci_893869</name>
</gene>